<dbReference type="Proteomes" id="UP000593564">
    <property type="component" value="Unassembled WGS sequence"/>
</dbReference>
<dbReference type="InterPro" id="IPR044161">
    <property type="entry name" value="SPS"/>
</dbReference>
<dbReference type="AlphaFoldDB" id="A0A7J7GG95"/>
<organism evidence="4 5">
    <name type="scientific">Camellia sinensis</name>
    <name type="common">Tea plant</name>
    <name type="synonym">Thea sinensis</name>
    <dbReference type="NCBI Taxonomy" id="4442"/>
    <lineage>
        <taxon>Eukaryota</taxon>
        <taxon>Viridiplantae</taxon>
        <taxon>Streptophyta</taxon>
        <taxon>Embryophyta</taxon>
        <taxon>Tracheophyta</taxon>
        <taxon>Spermatophyta</taxon>
        <taxon>Magnoliopsida</taxon>
        <taxon>eudicotyledons</taxon>
        <taxon>Gunneridae</taxon>
        <taxon>Pentapetalae</taxon>
        <taxon>asterids</taxon>
        <taxon>Ericales</taxon>
        <taxon>Theaceae</taxon>
        <taxon>Camellia</taxon>
    </lineage>
</organism>
<keyword evidence="3" id="KW-1133">Transmembrane helix</keyword>
<evidence type="ECO:0000256" key="2">
    <source>
        <dbReference type="ARBA" id="ARBA00022679"/>
    </source>
</evidence>
<reference evidence="5" key="1">
    <citation type="journal article" date="2020" name="Nat. Commun.">
        <title>Genome assembly of wild tea tree DASZ reveals pedigree and selection history of tea varieties.</title>
        <authorList>
            <person name="Zhang W."/>
            <person name="Zhang Y."/>
            <person name="Qiu H."/>
            <person name="Guo Y."/>
            <person name="Wan H."/>
            <person name="Zhang X."/>
            <person name="Scossa F."/>
            <person name="Alseekh S."/>
            <person name="Zhang Q."/>
            <person name="Wang P."/>
            <person name="Xu L."/>
            <person name="Schmidt M.H."/>
            <person name="Jia X."/>
            <person name="Li D."/>
            <person name="Zhu A."/>
            <person name="Guo F."/>
            <person name="Chen W."/>
            <person name="Ni D."/>
            <person name="Usadel B."/>
            <person name="Fernie A.R."/>
            <person name="Wen W."/>
        </authorList>
    </citation>
    <scope>NUCLEOTIDE SEQUENCE [LARGE SCALE GENOMIC DNA]</scope>
    <source>
        <strain evidence="5">cv. G240</strain>
    </source>
</reference>
<proteinExistence type="predicted"/>
<sequence>MLSTRSHTLPFGNRNIKINGLKRLKLFIYICIADLDYYSHIDYHWGGEGLRKTLVGWASSINDEKGVEGGPVVAEDESGSAKHCYSFKVKDPALVPPVKELRKSMRIHALRSHVIYCQNGTKMNVIPVLASRCQVLVCLMGGRIVKYSAGTDYEGLIGGIYKTVILKGICIIGYLFFVEWYMSTCNSINFLSIVLMLNFFTMVTKISTSTTQCYMSNLYGIKLDYDDTTEGGGPVVKALPSTVMSQI</sequence>
<evidence type="ECO:0000313" key="5">
    <source>
        <dbReference type="Proteomes" id="UP000593564"/>
    </source>
</evidence>
<dbReference type="EMBL" id="JACBKZ010000011">
    <property type="protein sequence ID" value="KAF5938376.1"/>
    <property type="molecule type" value="Genomic_DNA"/>
</dbReference>
<dbReference type="PANTHER" id="PTHR46039">
    <property type="entry name" value="SUCROSE-PHOSPHATE SYNTHASE 3-RELATED"/>
    <property type="match status" value="1"/>
</dbReference>
<keyword evidence="3" id="KW-0472">Membrane</keyword>
<protein>
    <submittedName>
        <fullName evidence="4">Uncharacterized protein</fullName>
    </submittedName>
</protein>
<name>A0A7J7GG95_CAMSI</name>
<dbReference type="PANTHER" id="PTHR46039:SF7">
    <property type="entry name" value="SUCROSE-PHOSPHATE SYNTHASE 2-RELATED"/>
    <property type="match status" value="1"/>
</dbReference>
<evidence type="ECO:0000256" key="3">
    <source>
        <dbReference type="SAM" id="Phobius"/>
    </source>
</evidence>
<feature type="transmembrane region" description="Helical" evidence="3">
    <location>
        <begin position="164"/>
        <end position="182"/>
    </location>
</feature>
<gene>
    <name evidence="4" type="ORF">HYC85_022635</name>
</gene>
<feature type="transmembrane region" description="Helical" evidence="3">
    <location>
        <begin position="188"/>
        <end position="206"/>
    </location>
</feature>
<dbReference type="GO" id="GO:0016757">
    <property type="term" value="F:glycosyltransferase activity"/>
    <property type="evidence" value="ECO:0007669"/>
    <property type="project" value="UniProtKB-KW"/>
</dbReference>
<keyword evidence="1" id="KW-0328">Glycosyltransferase</keyword>
<evidence type="ECO:0000313" key="4">
    <source>
        <dbReference type="EMBL" id="KAF5938376.1"/>
    </source>
</evidence>
<keyword evidence="5" id="KW-1185">Reference proteome</keyword>
<evidence type="ECO:0000256" key="1">
    <source>
        <dbReference type="ARBA" id="ARBA00022676"/>
    </source>
</evidence>
<reference evidence="4 5" key="2">
    <citation type="submission" date="2020-07" db="EMBL/GenBank/DDBJ databases">
        <title>Genome assembly of wild tea tree DASZ reveals pedigree and selection history of tea varieties.</title>
        <authorList>
            <person name="Zhang W."/>
        </authorList>
    </citation>
    <scope>NUCLEOTIDE SEQUENCE [LARGE SCALE GENOMIC DNA]</scope>
    <source>
        <strain evidence="5">cv. G240</strain>
        <tissue evidence="4">Leaf</tissue>
    </source>
</reference>
<keyword evidence="2" id="KW-0808">Transferase</keyword>
<keyword evidence="3" id="KW-0812">Transmembrane</keyword>
<accession>A0A7J7GG95</accession>
<comment type="caution">
    <text evidence="4">The sequence shown here is derived from an EMBL/GenBank/DDBJ whole genome shotgun (WGS) entry which is preliminary data.</text>
</comment>